<keyword evidence="3" id="KW-1185">Reference proteome</keyword>
<dbReference type="RefSeq" id="WP_091693205.1">
    <property type="nucleotide sequence ID" value="NZ_FPBF01000003.1"/>
</dbReference>
<evidence type="ECO:0000313" key="2">
    <source>
        <dbReference type="EMBL" id="SFT86378.1"/>
    </source>
</evidence>
<protein>
    <submittedName>
        <fullName evidence="2">TolB-like 6-blade propeller-like</fullName>
    </submittedName>
</protein>
<sequence>MRKFRLTTFLLVFFVAFACEKAQNKASEEIEFKVELDKQETGIQVLSRGNVNLLVVDTLLIVQKSTEPFLEIYDTNTHKLMTTFGKHGEGPGEMLVPELINQREFENGSPIITVFDYERRIVNKINLKNLIQENEPVLKQNPLPFKGNYVVYFFHADQDFILGTTEANGRFTHYSYEHDSVHFIPFVPTLEIDVDERNKSHIFRSSVTVNKNKGLIAAFPILLGSVNFFDLDGELLRNTNFDDPEKFLQGFEEKDEDERSLVNVFVRDSDSDDAYIYGLNLNNRSSDLTGSILPKKMQIEVFDWEGSHIKQYVLNDDLPSESFAFDEKHNRFYTYCRECEDSNLSYFNVE</sequence>
<organism evidence="2 3">
    <name type="scientific">Algoriphagus locisalis</name>
    <dbReference type="NCBI Taxonomy" id="305507"/>
    <lineage>
        <taxon>Bacteria</taxon>
        <taxon>Pseudomonadati</taxon>
        <taxon>Bacteroidota</taxon>
        <taxon>Cytophagia</taxon>
        <taxon>Cytophagales</taxon>
        <taxon>Cyclobacteriaceae</taxon>
        <taxon>Algoriphagus</taxon>
    </lineage>
</organism>
<dbReference type="AlphaFoldDB" id="A0A1I7BGT0"/>
<reference evidence="3" key="1">
    <citation type="submission" date="2016-10" db="EMBL/GenBank/DDBJ databases">
        <authorList>
            <person name="Varghese N."/>
            <person name="Submissions S."/>
        </authorList>
    </citation>
    <scope>NUCLEOTIDE SEQUENCE [LARGE SCALE GENOMIC DNA]</scope>
    <source>
        <strain evidence="3">DSM 23445</strain>
    </source>
</reference>
<keyword evidence="1" id="KW-0732">Signal</keyword>
<dbReference type="OrthoDB" id="828031at2"/>
<dbReference type="STRING" id="305507.SAMN04489724_2411"/>
<accession>A0A1I7BGT0</accession>
<dbReference type="EMBL" id="FPBF01000003">
    <property type="protein sequence ID" value="SFT86378.1"/>
    <property type="molecule type" value="Genomic_DNA"/>
</dbReference>
<dbReference type="InterPro" id="IPR011044">
    <property type="entry name" value="Quino_amine_DH_bsu"/>
</dbReference>
<feature type="chain" id="PRO_5011642438" evidence="1">
    <location>
        <begin position="19"/>
        <end position="350"/>
    </location>
</feature>
<gene>
    <name evidence="2" type="ORF">SAMN04489724_2411</name>
</gene>
<dbReference type="Proteomes" id="UP000199673">
    <property type="component" value="Unassembled WGS sequence"/>
</dbReference>
<name>A0A1I7BGT0_9BACT</name>
<dbReference type="Pfam" id="PF15869">
    <property type="entry name" value="TolB_like"/>
    <property type="match status" value="1"/>
</dbReference>
<feature type="signal peptide" evidence="1">
    <location>
        <begin position="1"/>
        <end position="18"/>
    </location>
</feature>
<dbReference type="SUPFAM" id="SSF50969">
    <property type="entry name" value="YVTN repeat-like/Quinoprotein amine dehydrogenase"/>
    <property type="match status" value="1"/>
</dbReference>
<evidence type="ECO:0000256" key="1">
    <source>
        <dbReference type="SAM" id="SignalP"/>
    </source>
</evidence>
<evidence type="ECO:0000313" key="3">
    <source>
        <dbReference type="Proteomes" id="UP000199673"/>
    </source>
</evidence>
<dbReference type="PROSITE" id="PS51257">
    <property type="entry name" value="PROKAR_LIPOPROTEIN"/>
    <property type="match status" value="1"/>
</dbReference>
<proteinExistence type="predicted"/>